<keyword evidence="4" id="KW-1185">Reference proteome</keyword>
<gene>
    <name evidence="3" type="ORF">NA57DRAFT_60947</name>
</gene>
<keyword evidence="1" id="KW-0378">Hydrolase</keyword>
<protein>
    <submittedName>
        <fullName evidence="3">Alpha/beta-hydrolase</fullName>
    </submittedName>
</protein>
<dbReference type="PRINTS" id="PR00111">
    <property type="entry name" value="ABHYDROLASE"/>
</dbReference>
<dbReference type="Gene3D" id="3.40.50.1820">
    <property type="entry name" value="alpha/beta hydrolase"/>
    <property type="match status" value="1"/>
</dbReference>
<dbReference type="OrthoDB" id="2498029at2759"/>
<feature type="domain" description="AB hydrolase-1" evidence="2">
    <location>
        <begin position="30"/>
        <end position="281"/>
    </location>
</feature>
<dbReference type="PRINTS" id="PR00412">
    <property type="entry name" value="EPOXHYDRLASE"/>
</dbReference>
<evidence type="ECO:0000256" key="1">
    <source>
        <dbReference type="ARBA" id="ARBA00022801"/>
    </source>
</evidence>
<accession>A0A9P4M4I3</accession>
<dbReference type="InterPro" id="IPR029058">
    <property type="entry name" value="AB_hydrolase_fold"/>
</dbReference>
<proteinExistence type="predicted"/>
<name>A0A9P4M4I3_9PEZI</name>
<dbReference type="PANTHER" id="PTHR43798">
    <property type="entry name" value="MONOACYLGLYCEROL LIPASE"/>
    <property type="match status" value="1"/>
</dbReference>
<dbReference type="InterPro" id="IPR000639">
    <property type="entry name" value="Epox_hydrolase-like"/>
</dbReference>
<evidence type="ECO:0000313" key="3">
    <source>
        <dbReference type="EMBL" id="KAF2094317.1"/>
    </source>
</evidence>
<reference evidence="3" key="1">
    <citation type="journal article" date="2020" name="Stud. Mycol.">
        <title>101 Dothideomycetes genomes: a test case for predicting lifestyles and emergence of pathogens.</title>
        <authorList>
            <person name="Haridas S."/>
            <person name="Albert R."/>
            <person name="Binder M."/>
            <person name="Bloem J."/>
            <person name="Labutti K."/>
            <person name="Salamov A."/>
            <person name="Andreopoulos B."/>
            <person name="Baker S."/>
            <person name="Barry K."/>
            <person name="Bills G."/>
            <person name="Bluhm B."/>
            <person name="Cannon C."/>
            <person name="Castanera R."/>
            <person name="Culley D."/>
            <person name="Daum C."/>
            <person name="Ezra D."/>
            <person name="Gonzalez J."/>
            <person name="Henrissat B."/>
            <person name="Kuo A."/>
            <person name="Liang C."/>
            <person name="Lipzen A."/>
            <person name="Lutzoni F."/>
            <person name="Magnuson J."/>
            <person name="Mondo S."/>
            <person name="Nolan M."/>
            <person name="Ohm R."/>
            <person name="Pangilinan J."/>
            <person name="Park H.-J."/>
            <person name="Ramirez L."/>
            <person name="Alfaro M."/>
            <person name="Sun H."/>
            <person name="Tritt A."/>
            <person name="Yoshinaga Y."/>
            <person name="Zwiers L.-H."/>
            <person name="Turgeon B."/>
            <person name="Goodwin S."/>
            <person name="Spatafora J."/>
            <person name="Crous P."/>
            <person name="Grigoriev I."/>
        </authorList>
    </citation>
    <scope>NUCLEOTIDE SEQUENCE</scope>
    <source>
        <strain evidence="3">CBS 133067</strain>
    </source>
</reference>
<dbReference type="Pfam" id="PF12697">
    <property type="entry name" value="Abhydrolase_6"/>
    <property type="match status" value="1"/>
</dbReference>
<dbReference type="PANTHER" id="PTHR43798:SF31">
    <property type="entry name" value="AB HYDROLASE SUPERFAMILY PROTEIN YCLE"/>
    <property type="match status" value="1"/>
</dbReference>
<dbReference type="AlphaFoldDB" id="A0A9P4M4I3"/>
<sequence length="291" mass="31350">MSQTTAQIALPTAVSLETVISTTSPDHPTLIFIHFWGGSKRTWSRLITQLQNDYNIIAPSQRGWGDSAAPKDPKAYGITSYAEDIVALIQHLQANKPELLTNGIILVGHSMGGKVAQYLVTEPEVACLLRGLILIAPAPSGSFSLPGEMREQQVHAYDSLQSASFVVRNVLLGKPDAVDDNSVAQLAIDAVAGSPEARVAWPEYGMAEDYEDAVVDAVRNVRDQLRILVVVGELDRVETAENIERRVVNVLKSAGAMTTVRVLGGIGHLIPVEAPEALASAIREFIVQDVP</sequence>
<dbReference type="GO" id="GO:0016787">
    <property type="term" value="F:hydrolase activity"/>
    <property type="evidence" value="ECO:0007669"/>
    <property type="project" value="UniProtKB-KW"/>
</dbReference>
<dbReference type="InterPro" id="IPR050266">
    <property type="entry name" value="AB_hydrolase_sf"/>
</dbReference>
<dbReference type="InterPro" id="IPR000073">
    <property type="entry name" value="AB_hydrolase_1"/>
</dbReference>
<dbReference type="Proteomes" id="UP000799772">
    <property type="component" value="Unassembled WGS sequence"/>
</dbReference>
<evidence type="ECO:0000313" key="4">
    <source>
        <dbReference type="Proteomes" id="UP000799772"/>
    </source>
</evidence>
<comment type="caution">
    <text evidence="3">The sequence shown here is derived from an EMBL/GenBank/DDBJ whole genome shotgun (WGS) entry which is preliminary data.</text>
</comment>
<dbReference type="GO" id="GO:0016020">
    <property type="term" value="C:membrane"/>
    <property type="evidence" value="ECO:0007669"/>
    <property type="project" value="TreeGrafter"/>
</dbReference>
<evidence type="ECO:0000259" key="2">
    <source>
        <dbReference type="Pfam" id="PF12697"/>
    </source>
</evidence>
<organism evidence="3 4">
    <name type="scientific">Rhizodiscina lignyota</name>
    <dbReference type="NCBI Taxonomy" id="1504668"/>
    <lineage>
        <taxon>Eukaryota</taxon>
        <taxon>Fungi</taxon>
        <taxon>Dikarya</taxon>
        <taxon>Ascomycota</taxon>
        <taxon>Pezizomycotina</taxon>
        <taxon>Dothideomycetes</taxon>
        <taxon>Pleosporomycetidae</taxon>
        <taxon>Aulographales</taxon>
        <taxon>Rhizodiscinaceae</taxon>
        <taxon>Rhizodiscina</taxon>
    </lineage>
</organism>
<dbReference type="SUPFAM" id="SSF53474">
    <property type="entry name" value="alpha/beta-Hydrolases"/>
    <property type="match status" value="1"/>
</dbReference>
<dbReference type="EMBL" id="ML978135">
    <property type="protein sequence ID" value="KAF2094317.1"/>
    <property type="molecule type" value="Genomic_DNA"/>
</dbReference>